<dbReference type="EMBL" id="CAIIXF020000003">
    <property type="protein sequence ID" value="CAH1779901.1"/>
    <property type="molecule type" value="Genomic_DNA"/>
</dbReference>
<evidence type="ECO:0000313" key="5">
    <source>
        <dbReference type="EMBL" id="CAH1779901.1"/>
    </source>
</evidence>
<dbReference type="PRINTS" id="PR00237">
    <property type="entry name" value="GPCRRHODOPSN"/>
</dbReference>
<proteinExistence type="predicted"/>
<evidence type="ECO:0000256" key="3">
    <source>
        <dbReference type="ARBA" id="ARBA00022989"/>
    </source>
</evidence>
<sequence>LQLKYYLNNIALPIICSFGILGNSLNLVILTRKRMLRKMDQMEKSGCIGLVALAMSDLLFCTVRIPHAFYPGDRAYTYRSFWLYYTIYRGALHNTFIMTGTWLTVTIATGRCIVVCLPLHARKAIMFTYVRATITAVFIISILFSLPRYFIYLLVEIDCKESGRLYMMETRWNTPNDNFLYVYRICWAFVGIIVPFIMLLTANTCLIRALHKSYKVRKASYVKASRGSSQGEWNSRLTHTLIGVVVLFFCLSAPAELLKFFKGLVESNVNNFYKYQIAMVITNFMQSCNSAINFILYYTINIPFRKTIRHLFWAQVTRKCPTAKRKLFKRCFAYTESPQRITADSAKSNTDSVKYGLTNETPENQYIIIVTSQPINMHGEIQMA</sequence>
<feature type="non-terminal residue" evidence="5">
    <location>
        <position position="1"/>
    </location>
</feature>
<dbReference type="PROSITE" id="PS50262">
    <property type="entry name" value="G_PROTEIN_RECEP_F1_2"/>
    <property type="match status" value="1"/>
</dbReference>
<comment type="subcellular location">
    <subcellularLocation>
        <location evidence="1">Membrane</location>
    </subcellularLocation>
</comment>
<dbReference type="Gene3D" id="1.20.1070.10">
    <property type="entry name" value="Rhodopsin 7-helix transmembrane proteins"/>
    <property type="match status" value="1"/>
</dbReference>
<organism evidence="5 6">
    <name type="scientific">Owenia fusiformis</name>
    <name type="common">Polychaete worm</name>
    <dbReference type="NCBI Taxonomy" id="6347"/>
    <lineage>
        <taxon>Eukaryota</taxon>
        <taxon>Metazoa</taxon>
        <taxon>Spiralia</taxon>
        <taxon>Lophotrochozoa</taxon>
        <taxon>Annelida</taxon>
        <taxon>Polychaeta</taxon>
        <taxon>Sedentaria</taxon>
        <taxon>Canalipalpata</taxon>
        <taxon>Sabellida</taxon>
        <taxon>Oweniida</taxon>
        <taxon>Oweniidae</taxon>
        <taxon>Owenia</taxon>
    </lineage>
</organism>
<evidence type="ECO:0000256" key="1">
    <source>
        <dbReference type="ARBA" id="ARBA00004370"/>
    </source>
</evidence>
<gene>
    <name evidence="5" type="ORF">OFUS_LOCUS6660</name>
</gene>
<dbReference type="InterPro" id="IPR052954">
    <property type="entry name" value="GPCR-Ligand_Int"/>
</dbReference>
<keyword evidence="3" id="KW-1133">Transmembrane helix</keyword>
<dbReference type="InterPro" id="IPR019427">
    <property type="entry name" value="7TM_GPCR_serpentine_rcpt_Srw"/>
</dbReference>
<dbReference type="SUPFAM" id="SSF81321">
    <property type="entry name" value="Family A G protein-coupled receptor-like"/>
    <property type="match status" value="1"/>
</dbReference>
<keyword evidence="4" id="KW-0472">Membrane</keyword>
<comment type="caution">
    <text evidence="5">The sequence shown here is derived from an EMBL/GenBank/DDBJ whole genome shotgun (WGS) entry which is preliminary data.</text>
</comment>
<dbReference type="PANTHER" id="PTHR46641:SF2">
    <property type="entry name" value="FMRFAMIDE RECEPTOR"/>
    <property type="match status" value="1"/>
</dbReference>
<dbReference type="Pfam" id="PF10324">
    <property type="entry name" value="7TM_GPCR_Srw"/>
    <property type="match status" value="1"/>
</dbReference>
<reference evidence="5" key="1">
    <citation type="submission" date="2022-03" db="EMBL/GenBank/DDBJ databases">
        <authorList>
            <person name="Martin C."/>
        </authorList>
    </citation>
    <scope>NUCLEOTIDE SEQUENCE</scope>
</reference>
<keyword evidence="6" id="KW-1185">Reference proteome</keyword>
<dbReference type="PANTHER" id="PTHR46641">
    <property type="entry name" value="FMRFAMIDE RECEPTOR-RELATED"/>
    <property type="match status" value="1"/>
</dbReference>
<evidence type="ECO:0000256" key="4">
    <source>
        <dbReference type="ARBA" id="ARBA00023136"/>
    </source>
</evidence>
<name>A0A8J1URN0_OWEFU</name>
<dbReference type="OrthoDB" id="10033446at2759"/>
<dbReference type="GO" id="GO:0016020">
    <property type="term" value="C:membrane"/>
    <property type="evidence" value="ECO:0007669"/>
    <property type="project" value="UniProtKB-SubCell"/>
</dbReference>
<dbReference type="CDD" id="cd14978">
    <property type="entry name" value="7tmA_FMRFamide_R-like"/>
    <property type="match status" value="1"/>
</dbReference>
<dbReference type="GO" id="GO:0008528">
    <property type="term" value="F:G protein-coupled peptide receptor activity"/>
    <property type="evidence" value="ECO:0007669"/>
    <property type="project" value="InterPro"/>
</dbReference>
<dbReference type="AlphaFoldDB" id="A0A8J1URN0"/>
<dbReference type="InterPro" id="IPR000276">
    <property type="entry name" value="GPCR_Rhodpsn"/>
</dbReference>
<keyword evidence="2" id="KW-0812">Transmembrane</keyword>
<evidence type="ECO:0000256" key="2">
    <source>
        <dbReference type="ARBA" id="ARBA00022692"/>
    </source>
</evidence>
<accession>A0A8J1URN0</accession>
<dbReference type="Proteomes" id="UP000749559">
    <property type="component" value="Unassembled WGS sequence"/>
</dbReference>
<protein>
    <submittedName>
        <fullName evidence="5">Uncharacterized protein</fullName>
    </submittedName>
</protein>
<evidence type="ECO:0000313" key="6">
    <source>
        <dbReference type="Proteomes" id="UP000749559"/>
    </source>
</evidence>
<dbReference type="InterPro" id="IPR017452">
    <property type="entry name" value="GPCR_Rhodpsn_7TM"/>
</dbReference>